<evidence type="ECO:0000313" key="2">
    <source>
        <dbReference type="EMBL" id="MBW0557349.1"/>
    </source>
</evidence>
<dbReference type="Proteomes" id="UP000765509">
    <property type="component" value="Unassembled WGS sequence"/>
</dbReference>
<protein>
    <submittedName>
        <fullName evidence="2">Uncharacterized protein</fullName>
    </submittedName>
</protein>
<proteinExistence type="predicted"/>
<sequence>KAEDQWPRVTILHNPRKFPGEDKDTREKQDHLQPEEERVRTNDPEAVGIGERSAEKPEVVVNNSRISSPINRNITHTQIEHNVATPESNLNSDAPWLQMSQYADQSRKQFAELEASHERMKILTASMDKIVKTFKDMIN</sequence>
<evidence type="ECO:0000256" key="1">
    <source>
        <dbReference type="SAM" id="MobiDB-lite"/>
    </source>
</evidence>
<comment type="caution">
    <text evidence="2">The sequence shown here is derived from an EMBL/GenBank/DDBJ whole genome shotgun (WGS) entry which is preliminary data.</text>
</comment>
<feature type="compositionally biased region" description="Basic and acidic residues" evidence="1">
    <location>
        <begin position="18"/>
        <end position="43"/>
    </location>
</feature>
<evidence type="ECO:0000313" key="3">
    <source>
        <dbReference type="Proteomes" id="UP000765509"/>
    </source>
</evidence>
<name>A0A9Q3J8I7_9BASI</name>
<gene>
    <name evidence="2" type="ORF">O181_097064</name>
</gene>
<keyword evidence="3" id="KW-1185">Reference proteome</keyword>
<feature type="region of interest" description="Disordered" evidence="1">
    <location>
        <begin position="1"/>
        <end position="55"/>
    </location>
</feature>
<reference evidence="2" key="1">
    <citation type="submission" date="2021-03" db="EMBL/GenBank/DDBJ databases">
        <title>Draft genome sequence of rust myrtle Austropuccinia psidii MF-1, a brazilian biotype.</title>
        <authorList>
            <person name="Quecine M.C."/>
            <person name="Pachon D.M.R."/>
            <person name="Bonatelli M.L."/>
            <person name="Correr F.H."/>
            <person name="Franceschini L.M."/>
            <person name="Leite T.F."/>
            <person name="Margarido G.R.A."/>
            <person name="Almeida C.A."/>
            <person name="Ferrarezi J.A."/>
            <person name="Labate C.A."/>
        </authorList>
    </citation>
    <scope>NUCLEOTIDE SEQUENCE</scope>
    <source>
        <strain evidence="2">MF-1</strain>
    </source>
</reference>
<dbReference type="EMBL" id="AVOT02065171">
    <property type="protein sequence ID" value="MBW0557349.1"/>
    <property type="molecule type" value="Genomic_DNA"/>
</dbReference>
<organism evidence="2 3">
    <name type="scientific">Austropuccinia psidii MF-1</name>
    <dbReference type="NCBI Taxonomy" id="1389203"/>
    <lineage>
        <taxon>Eukaryota</taxon>
        <taxon>Fungi</taxon>
        <taxon>Dikarya</taxon>
        <taxon>Basidiomycota</taxon>
        <taxon>Pucciniomycotina</taxon>
        <taxon>Pucciniomycetes</taxon>
        <taxon>Pucciniales</taxon>
        <taxon>Sphaerophragmiaceae</taxon>
        <taxon>Austropuccinia</taxon>
    </lineage>
</organism>
<feature type="non-terminal residue" evidence="2">
    <location>
        <position position="1"/>
    </location>
</feature>
<accession>A0A9Q3J8I7</accession>
<dbReference type="AlphaFoldDB" id="A0A9Q3J8I7"/>